<dbReference type="GO" id="GO:0016020">
    <property type="term" value="C:membrane"/>
    <property type="evidence" value="ECO:0007669"/>
    <property type="project" value="UniProtKB-SubCell"/>
</dbReference>
<dbReference type="PANTHER" id="PTHR34478">
    <property type="entry name" value="PROTEIN LEMA"/>
    <property type="match status" value="1"/>
</dbReference>
<dbReference type="InterPro" id="IPR023353">
    <property type="entry name" value="LemA-like_dom_sf"/>
</dbReference>
<dbReference type="PANTHER" id="PTHR34478:SF1">
    <property type="entry name" value="PROTEIN LEMA"/>
    <property type="match status" value="1"/>
</dbReference>
<evidence type="ECO:0008006" key="8">
    <source>
        <dbReference type="Google" id="ProtNLM"/>
    </source>
</evidence>
<comment type="similarity">
    <text evidence="2">Belongs to the LemA family.</text>
</comment>
<gene>
    <name evidence="6" type="ORF">A3E36_00875</name>
</gene>
<dbReference type="Proteomes" id="UP000177941">
    <property type="component" value="Unassembled WGS sequence"/>
</dbReference>
<accession>A0A1G1X892</accession>
<evidence type="ECO:0000256" key="4">
    <source>
        <dbReference type="ARBA" id="ARBA00022989"/>
    </source>
</evidence>
<keyword evidence="4" id="KW-1133">Transmembrane helix</keyword>
<keyword evidence="5" id="KW-0472">Membrane</keyword>
<keyword evidence="3" id="KW-0812">Transmembrane</keyword>
<reference evidence="6 7" key="1">
    <citation type="journal article" date="2016" name="Nat. Commun.">
        <title>Thousands of microbial genomes shed light on interconnected biogeochemical processes in an aquifer system.</title>
        <authorList>
            <person name="Anantharaman K."/>
            <person name="Brown C.T."/>
            <person name="Hug L.A."/>
            <person name="Sharon I."/>
            <person name="Castelle C.J."/>
            <person name="Probst A.J."/>
            <person name="Thomas B.C."/>
            <person name="Singh A."/>
            <person name="Wilkins M.J."/>
            <person name="Karaoz U."/>
            <person name="Brodie E.L."/>
            <person name="Williams K.H."/>
            <person name="Hubbard S.S."/>
            <person name="Banfield J.F."/>
        </authorList>
    </citation>
    <scope>NUCLEOTIDE SEQUENCE [LARGE SCALE GENOMIC DNA]</scope>
</reference>
<dbReference type="InterPro" id="IPR007156">
    <property type="entry name" value="MamQ_LemA"/>
</dbReference>
<protein>
    <recommendedName>
        <fullName evidence="8">LemA family protein</fullName>
    </recommendedName>
</protein>
<dbReference type="AlphaFoldDB" id="A0A1G1X892"/>
<name>A0A1G1X892_9BACT</name>
<dbReference type="Gene3D" id="1.20.1440.20">
    <property type="entry name" value="LemA-like domain"/>
    <property type="match status" value="1"/>
</dbReference>
<evidence type="ECO:0000256" key="5">
    <source>
        <dbReference type="ARBA" id="ARBA00023136"/>
    </source>
</evidence>
<evidence type="ECO:0000256" key="3">
    <source>
        <dbReference type="ARBA" id="ARBA00022692"/>
    </source>
</evidence>
<comment type="caution">
    <text evidence="6">The sequence shown here is derived from an EMBL/GenBank/DDBJ whole genome shotgun (WGS) entry which is preliminary data.</text>
</comment>
<dbReference type="Pfam" id="PF04011">
    <property type="entry name" value="LemA"/>
    <property type="match status" value="1"/>
</dbReference>
<evidence type="ECO:0000256" key="1">
    <source>
        <dbReference type="ARBA" id="ARBA00004167"/>
    </source>
</evidence>
<comment type="subcellular location">
    <subcellularLocation>
        <location evidence="1">Membrane</location>
        <topology evidence="1">Single-pass membrane protein</topology>
    </subcellularLocation>
</comment>
<dbReference type="SUPFAM" id="SSF140478">
    <property type="entry name" value="LemA-like"/>
    <property type="match status" value="1"/>
</dbReference>
<proteinExistence type="inferred from homology"/>
<sequence>MMFTTIITAVVVLVLAYVLFAYNSLVRQRNQVEEGFSDIDVQLKRRHNLIPNLVETVKGYAKHESGTLESVTKARAQALAAHTPAEQAQAENALSATLKTLFAVSEQYPDLKANANFLELQRELSDTENKIQAAYRFTNGVVRDYNTAVETMPNNIIASLFHFTKRDFFELENASEREVPKVDFKY</sequence>
<organism evidence="6 7">
    <name type="scientific">Candidatus Andersenbacteria bacterium RIFCSPHIGHO2_12_FULL_45_11b</name>
    <dbReference type="NCBI Taxonomy" id="1797282"/>
    <lineage>
        <taxon>Bacteria</taxon>
        <taxon>Candidatus Anderseniibacteriota</taxon>
    </lineage>
</organism>
<dbReference type="EMBL" id="MHHS01000037">
    <property type="protein sequence ID" value="OGY36121.1"/>
    <property type="molecule type" value="Genomic_DNA"/>
</dbReference>
<evidence type="ECO:0000313" key="6">
    <source>
        <dbReference type="EMBL" id="OGY36121.1"/>
    </source>
</evidence>
<evidence type="ECO:0000256" key="2">
    <source>
        <dbReference type="ARBA" id="ARBA00008854"/>
    </source>
</evidence>
<evidence type="ECO:0000313" key="7">
    <source>
        <dbReference type="Proteomes" id="UP000177941"/>
    </source>
</evidence>